<feature type="compositionally biased region" description="Acidic residues" evidence="6">
    <location>
        <begin position="67"/>
        <end position="79"/>
    </location>
</feature>
<dbReference type="CDD" id="cd00051">
    <property type="entry name" value="EFh"/>
    <property type="match status" value="1"/>
</dbReference>
<dbReference type="PROSITE" id="PS00018">
    <property type="entry name" value="EF_HAND_1"/>
    <property type="match status" value="1"/>
</dbReference>
<name>A0A167XKU8_9HYPO</name>
<dbReference type="EMBL" id="AZGY01000022">
    <property type="protein sequence ID" value="KZZ90207.1"/>
    <property type="molecule type" value="Genomic_DNA"/>
</dbReference>
<keyword evidence="1" id="KW-0479">Metal-binding</keyword>
<dbReference type="InterPro" id="IPR000433">
    <property type="entry name" value="Znf_ZZ"/>
</dbReference>
<sequence>MWLTTPSADSLARARIIAVAVISVVVAGSAGYYAYRVHREGTSRTSSAAPSLRRRNAVRRSRRGDDEALSDEPGDENVDASDQAAGPSEPALTPAGDDWSAENPNPNLQPQLRTGHNIVGLLFRVSEDNAHRNGRVHRGCQCNSCGMVPIRGIRYRCANCADFDLCETCEAQDVHIRTHIFYKIQVPAPPFGPRQIQPVWYTGDAMPVHRTLPRGLVSRLSLETGYERPELEAYWEQWTYMACTEWPDDPDSLGLAMDRKTFDRCLVPTGGSRHAAPNLIHDRMFSFYDYNHDDLIGFSEFLRGLSYRRRRDKLIKIFEGYDIDGDGYVDRRDFLRMFRAYYVLYKQMHKDILDGLEDQLMAGTDVQQLIHTRQPLSSHFNREGPLPAGDTSFRFEGKRPRLDGSIDVADARAPVFTDSKADVTSRGDILTSLFACDVGMPLIGRHDAASNGRTFRHLRRSSLDPARFTLLLDVPSSLEGIPAALAAADDQRFHADGATDGEGESEVETEIADNIILTYDESRVRAAARMRHQAPRLERQRRDMARKKLHDRWMRRHFYLDEEEGGEPPQDWTDDEDILAGINWMMQDSKPPEPCPSTTRSRSSSKVRFAEDTDEFEVKSNFSSSSRSVPERWGSMEIPDAERDAGREILYQVTQQAFNELLDTLFEHLENEAVAAAETASIRERFRDQIDAVDLTMPFPDGLPEPEVVPIEKEAKDKELGELLADAGYGLVADEPRSAIDLESPVEVVHKEQIVDGEDADEDDADDDDEDDDDADEDAEGEDEFPSADDDDADENHYEEHTTSEASRAERRDPTLPQHRPNTEAEADAAAAAALSEEYVEEPSSPFLSEPIRAETLSAATLRRWKALTIAEARAQERGGWGRLSFSEFQDIYKAQENMGNRLDYLGSWIDFCIP</sequence>
<organism evidence="10 11">
    <name type="scientific">Moelleriella libera RCEF 2490</name>
    <dbReference type="NCBI Taxonomy" id="1081109"/>
    <lineage>
        <taxon>Eukaryota</taxon>
        <taxon>Fungi</taxon>
        <taxon>Dikarya</taxon>
        <taxon>Ascomycota</taxon>
        <taxon>Pezizomycotina</taxon>
        <taxon>Sordariomycetes</taxon>
        <taxon>Hypocreomycetidae</taxon>
        <taxon>Hypocreales</taxon>
        <taxon>Clavicipitaceae</taxon>
        <taxon>Moelleriella</taxon>
    </lineage>
</organism>
<feature type="compositionally biased region" description="Low complexity" evidence="6">
    <location>
        <begin position="828"/>
        <end position="837"/>
    </location>
</feature>
<feature type="domain" description="ZZ-type" evidence="8">
    <location>
        <begin position="137"/>
        <end position="189"/>
    </location>
</feature>
<dbReference type="InterPro" id="IPR011992">
    <property type="entry name" value="EF-hand-dom_pair"/>
</dbReference>
<dbReference type="InterPro" id="IPR018247">
    <property type="entry name" value="EF_Hand_1_Ca_BS"/>
</dbReference>
<evidence type="ECO:0000256" key="4">
    <source>
        <dbReference type="ARBA" id="ARBA00022837"/>
    </source>
</evidence>
<feature type="compositionally biased region" description="Acidic residues" evidence="6">
    <location>
        <begin position="755"/>
        <end position="794"/>
    </location>
</feature>
<keyword evidence="4" id="KW-0106">Calcium</keyword>
<dbReference type="AlphaFoldDB" id="A0A167XKU8"/>
<dbReference type="InterPro" id="IPR043145">
    <property type="entry name" value="Znf_ZZ_sf"/>
</dbReference>
<feature type="region of interest" description="Disordered" evidence="6">
    <location>
        <begin position="742"/>
        <end position="847"/>
    </location>
</feature>
<evidence type="ECO:0000256" key="3">
    <source>
        <dbReference type="ARBA" id="ARBA00022833"/>
    </source>
</evidence>
<dbReference type="Proteomes" id="UP000078544">
    <property type="component" value="Unassembled WGS sequence"/>
</dbReference>
<keyword evidence="3" id="KW-0862">Zinc</keyword>
<dbReference type="PROSITE" id="PS01357">
    <property type="entry name" value="ZF_ZZ_1"/>
    <property type="match status" value="1"/>
</dbReference>
<keyword evidence="7" id="KW-0812">Transmembrane</keyword>
<dbReference type="GO" id="GO:0008270">
    <property type="term" value="F:zinc ion binding"/>
    <property type="evidence" value="ECO:0007669"/>
    <property type="project" value="UniProtKB-KW"/>
</dbReference>
<keyword evidence="11" id="KW-1185">Reference proteome</keyword>
<feature type="transmembrane region" description="Helical" evidence="7">
    <location>
        <begin position="12"/>
        <end position="35"/>
    </location>
</feature>
<feature type="region of interest" description="Disordered" evidence="6">
    <location>
        <begin position="588"/>
        <end position="609"/>
    </location>
</feature>
<dbReference type="SMART" id="SM00054">
    <property type="entry name" value="EFh"/>
    <property type="match status" value="2"/>
</dbReference>
<evidence type="ECO:0000256" key="6">
    <source>
        <dbReference type="SAM" id="MobiDB-lite"/>
    </source>
</evidence>
<protein>
    <submittedName>
        <fullName evidence="10">EF hand domain protein</fullName>
    </submittedName>
</protein>
<accession>A0A167XKU8</accession>
<dbReference type="CDD" id="cd02340">
    <property type="entry name" value="ZZ_NBR1_like"/>
    <property type="match status" value="1"/>
</dbReference>
<reference evidence="10 11" key="1">
    <citation type="journal article" date="2016" name="Genome Biol. Evol.">
        <title>Divergent and convergent evolution of fungal pathogenicity.</title>
        <authorList>
            <person name="Shang Y."/>
            <person name="Xiao G."/>
            <person name="Zheng P."/>
            <person name="Cen K."/>
            <person name="Zhan S."/>
            <person name="Wang C."/>
        </authorList>
    </citation>
    <scope>NUCLEOTIDE SEQUENCE [LARGE SCALE GENOMIC DNA]</scope>
    <source>
        <strain evidence="10 11">RCEF 2490</strain>
    </source>
</reference>
<comment type="caution">
    <text evidence="10">The sequence shown here is derived from an EMBL/GenBank/DDBJ whole genome shotgun (WGS) entry which is preliminary data.</text>
</comment>
<evidence type="ECO:0000256" key="1">
    <source>
        <dbReference type="ARBA" id="ARBA00022723"/>
    </source>
</evidence>
<keyword evidence="7" id="KW-0472">Membrane</keyword>
<feature type="compositionally biased region" description="Polar residues" evidence="6">
    <location>
        <begin position="102"/>
        <end position="111"/>
    </location>
</feature>
<dbReference type="Gene3D" id="1.10.238.10">
    <property type="entry name" value="EF-hand"/>
    <property type="match status" value="1"/>
</dbReference>
<dbReference type="Gene3D" id="3.30.60.90">
    <property type="match status" value="1"/>
</dbReference>
<dbReference type="SMART" id="SM00291">
    <property type="entry name" value="ZnF_ZZ"/>
    <property type="match status" value="1"/>
</dbReference>
<dbReference type="InterPro" id="IPR002048">
    <property type="entry name" value="EF_hand_dom"/>
</dbReference>
<evidence type="ECO:0000259" key="9">
    <source>
        <dbReference type="PROSITE" id="PS50222"/>
    </source>
</evidence>
<dbReference type="SUPFAM" id="SSF47473">
    <property type="entry name" value="EF-hand"/>
    <property type="match status" value="1"/>
</dbReference>
<feature type="compositionally biased region" description="Basic residues" evidence="6">
    <location>
        <begin position="52"/>
        <end position="62"/>
    </location>
</feature>
<evidence type="ECO:0000256" key="5">
    <source>
        <dbReference type="PROSITE-ProRule" id="PRU00228"/>
    </source>
</evidence>
<dbReference type="GO" id="GO:0005509">
    <property type="term" value="F:calcium ion binding"/>
    <property type="evidence" value="ECO:0007669"/>
    <property type="project" value="InterPro"/>
</dbReference>
<gene>
    <name evidence="10" type="ORF">AAL_07308</name>
</gene>
<evidence type="ECO:0000259" key="8">
    <source>
        <dbReference type="PROSITE" id="PS50135"/>
    </source>
</evidence>
<evidence type="ECO:0000256" key="7">
    <source>
        <dbReference type="SAM" id="Phobius"/>
    </source>
</evidence>
<dbReference type="PANTHER" id="PTHR20930">
    <property type="entry name" value="OVARIAN CARCINOMA ANTIGEN CA125-RELATED"/>
    <property type="match status" value="1"/>
</dbReference>
<evidence type="ECO:0000313" key="10">
    <source>
        <dbReference type="EMBL" id="KZZ90207.1"/>
    </source>
</evidence>
<proteinExistence type="predicted"/>
<dbReference type="SUPFAM" id="SSF57850">
    <property type="entry name" value="RING/U-box"/>
    <property type="match status" value="1"/>
</dbReference>
<feature type="domain" description="EF-hand" evidence="9">
    <location>
        <begin position="309"/>
        <end position="344"/>
    </location>
</feature>
<keyword evidence="7" id="KW-1133">Transmembrane helix</keyword>
<feature type="region of interest" description="Disordered" evidence="6">
    <location>
        <begin position="43"/>
        <end position="111"/>
    </location>
</feature>
<dbReference type="OrthoDB" id="2122982at2759"/>
<dbReference type="Pfam" id="PF00569">
    <property type="entry name" value="ZZ"/>
    <property type="match status" value="1"/>
</dbReference>
<keyword evidence="2 5" id="KW-0863">Zinc-finger</keyword>
<evidence type="ECO:0000256" key="2">
    <source>
        <dbReference type="ARBA" id="ARBA00022771"/>
    </source>
</evidence>
<dbReference type="PROSITE" id="PS50222">
    <property type="entry name" value="EF_HAND_2"/>
    <property type="match status" value="1"/>
</dbReference>
<dbReference type="PANTHER" id="PTHR20930:SF0">
    <property type="entry name" value="PROTEIN ILRUN"/>
    <property type="match status" value="1"/>
</dbReference>
<evidence type="ECO:0000313" key="11">
    <source>
        <dbReference type="Proteomes" id="UP000078544"/>
    </source>
</evidence>
<dbReference type="STRING" id="1081109.A0A167XKU8"/>
<feature type="compositionally biased region" description="Basic and acidic residues" evidence="6">
    <location>
        <begin position="795"/>
        <end position="814"/>
    </location>
</feature>
<dbReference type="PROSITE" id="PS50135">
    <property type="entry name" value="ZF_ZZ_2"/>
    <property type="match status" value="1"/>
</dbReference>